<feature type="domain" description="Collagen binding" evidence="10">
    <location>
        <begin position="930"/>
        <end position="1060"/>
    </location>
</feature>
<evidence type="ECO:0000256" key="2">
    <source>
        <dbReference type="ARBA" id="ARBA00007257"/>
    </source>
</evidence>
<feature type="domain" description="Collagen binding" evidence="10">
    <location>
        <begin position="190"/>
        <end position="310"/>
    </location>
</feature>
<feature type="region of interest" description="Disordered" evidence="7">
    <location>
        <begin position="1273"/>
        <end position="1439"/>
    </location>
</feature>
<dbReference type="Gene3D" id="2.60.40.10">
    <property type="entry name" value="Immunoglobulins"/>
    <property type="match status" value="2"/>
</dbReference>
<dbReference type="InterPro" id="IPR008966">
    <property type="entry name" value="Adhesion_dom_sf"/>
</dbReference>
<keyword evidence="6" id="KW-0572">Peptidoglycan-anchor</keyword>
<feature type="domain" description="Collagen binding" evidence="10">
    <location>
        <begin position="473"/>
        <end position="590"/>
    </location>
</feature>
<feature type="compositionally biased region" description="Low complexity" evidence="7">
    <location>
        <begin position="1399"/>
        <end position="1409"/>
    </location>
</feature>
<evidence type="ECO:0000256" key="9">
    <source>
        <dbReference type="SAM" id="SignalP"/>
    </source>
</evidence>
<dbReference type="Gene3D" id="2.60.40.3440">
    <property type="match status" value="1"/>
</dbReference>
<feature type="domain" description="SpaA-like prealbumin fold" evidence="11">
    <location>
        <begin position="1184"/>
        <end position="1271"/>
    </location>
</feature>
<dbReference type="PANTHER" id="PTHR36108:SF13">
    <property type="entry name" value="COLOSSIN-B-RELATED"/>
    <property type="match status" value="1"/>
</dbReference>
<feature type="domain" description="Collagen binding" evidence="10">
    <location>
        <begin position="344"/>
        <end position="449"/>
    </location>
</feature>
<feature type="domain" description="Collagen binding" evidence="10">
    <location>
        <begin position="794"/>
        <end position="905"/>
    </location>
</feature>
<dbReference type="OrthoDB" id="9804660at2"/>
<evidence type="ECO:0000313" key="12">
    <source>
        <dbReference type="EMBL" id="SHL05807.1"/>
    </source>
</evidence>
<name>A0A1M6XIL2_9FIRM</name>
<evidence type="ECO:0000256" key="1">
    <source>
        <dbReference type="ARBA" id="ARBA00004191"/>
    </source>
</evidence>
<keyword evidence="4" id="KW-0964">Secreted</keyword>
<dbReference type="Gene3D" id="2.60.40.740">
    <property type="match status" value="6"/>
</dbReference>
<accession>A0A1M6XIL2</accession>
<dbReference type="InterPro" id="IPR011252">
    <property type="entry name" value="Fibrogen-bd_dom1"/>
</dbReference>
<proteinExistence type="inferred from homology"/>
<dbReference type="InterPro" id="IPR013783">
    <property type="entry name" value="Ig-like_fold"/>
</dbReference>
<dbReference type="Pfam" id="PF17963">
    <property type="entry name" value="Big_9"/>
    <property type="match status" value="1"/>
</dbReference>
<dbReference type="PANTHER" id="PTHR36108">
    <property type="entry name" value="COLOSSIN-B-RELATED"/>
    <property type="match status" value="1"/>
</dbReference>
<evidence type="ECO:0000256" key="4">
    <source>
        <dbReference type="ARBA" id="ARBA00022525"/>
    </source>
</evidence>
<keyword evidence="5 9" id="KW-0732">Signal</keyword>
<feature type="chain" id="PRO_5013269002" evidence="9">
    <location>
        <begin position="35"/>
        <end position="1536"/>
    </location>
</feature>
<evidence type="ECO:0000256" key="7">
    <source>
        <dbReference type="SAM" id="MobiDB-lite"/>
    </source>
</evidence>
<dbReference type="EMBL" id="FRAC01000022">
    <property type="protein sequence ID" value="SHL05807.1"/>
    <property type="molecule type" value="Genomic_DNA"/>
</dbReference>
<gene>
    <name evidence="12" type="ORF">SAMN02745136_03982</name>
</gene>
<organism evidence="12 13">
    <name type="scientific">Anaerocolumna jejuensis DSM 15929</name>
    <dbReference type="NCBI Taxonomy" id="1121322"/>
    <lineage>
        <taxon>Bacteria</taxon>
        <taxon>Bacillati</taxon>
        <taxon>Bacillota</taxon>
        <taxon>Clostridia</taxon>
        <taxon>Lachnospirales</taxon>
        <taxon>Lachnospiraceae</taxon>
        <taxon>Anaerocolumna</taxon>
    </lineage>
</organism>
<dbReference type="InterPro" id="IPR008456">
    <property type="entry name" value="Collagen-bd_dom"/>
</dbReference>
<dbReference type="GO" id="GO:0007155">
    <property type="term" value="P:cell adhesion"/>
    <property type="evidence" value="ECO:0007669"/>
    <property type="project" value="InterPro"/>
</dbReference>
<dbReference type="Pfam" id="PF17802">
    <property type="entry name" value="SpaA"/>
    <property type="match status" value="2"/>
</dbReference>
<dbReference type="InterPro" id="IPR041033">
    <property type="entry name" value="SpaA_PFL_dom_1"/>
</dbReference>
<keyword evidence="8" id="KW-0812">Transmembrane</keyword>
<dbReference type="RefSeq" id="WP_084124498.1">
    <property type="nucleotide sequence ID" value="NZ_FRAC01000022.1"/>
</dbReference>
<comment type="similarity">
    <text evidence="2">Belongs to the serine-aspartate repeat-containing protein (SDr) family.</text>
</comment>
<dbReference type="Pfam" id="PF05737">
    <property type="entry name" value="Collagen_bind"/>
    <property type="match status" value="5"/>
</dbReference>
<feature type="compositionally biased region" description="Polar residues" evidence="7">
    <location>
        <begin position="1273"/>
        <end position="1283"/>
    </location>
</feature>
<dbReference type="Gene3D" id="2.60.40.1280">
    <property type="match status" value="1"/>
</dbReference>
<comment type="subcellular location">
    <subcellularLocation>
        <location evidence="1">Secreted</location>
        <location evidence="1">Cell wall</location>
    </subcellularLocation>
</comment>
<evidence type="ECO:0000313" key="13">
    <source>
        <dbReference type="Proteomes" id="UP000184386"/>
    </source>
</evidence>
<evidence type="ECO:0000256" key="5">
    <source>
        <dbReference type="ARBA" id="ARBA00022729"/>
    </source>
</evidence>
<dbReference type="Proteomes" id="UP000184386">
    <property type="component" value="Unassembled WGS sequence"/>
</dbReference>
<evidence type="ECO:0000256" key="6">
    <source>
        <dbReference type="ARBA" id="ARBA00023088"/>
    </source>
</evidence>
<dbReference type="SUPFAM" id="SSF49401">
    <property type="entry name" value="Bacterial adhesins"/>
    <property type="match status" value="7"/>
</dbReference>
<evidence type="ECO:0000256" key="8">
    <source>
        <dbReference type="SAM" id="Phobius"/>
    </source>
</evidence>
<reference evidence="12 13" key="1">
    <citation type="submission" date="2016-11" db="EMBL/GenBank/DDBJ databases">
        <authorList>
            <person name="Jaros S."/>
            <person name="Januszkiewicz K."/>
            <person name="Wedrychowicz H."/>
        </authorList>
    </citation>
    <scope>NUCLEOTIDE SEQUENCE [LARGE SCALE GENOMIC DNA]</scope>
    <source>
        <strain evidence="12 13">DSM 15929</strain>
    </source>
</reference>
<feature type="compositionally biased region" description="Low complexity" evidence="7">
    <location>
        <begin position="1319"/>
        <end position="1379"/>
    </location>
</feature>
<evidence type="ECO:0000259" key="10">
    <source>
        <dbReference type="Pfam" id="PF05737"/>
    </source>
</evidence>
<evidence type="ECO:0000256" key="3">
    <source>
        <dbReference type="ARBA" id="ARBA00022512"/>
    </source>
</evidence>
<protein>
    <submittedName>
        <fullName evidence="12">Uncharacterized surface anchored protein</fullName>
    </submittedName>
</protein>
<feature type="signal peptide" evidence="9">
    <location>
        <begin position="1"/>
        <end position="34"/>
    </location>
</feature>
<dbReference type="STRING" id="1121322.SAMN02745136_03982"/>
<dbReference type="PRINTS" id="PR01217">
    <property type="entry name" value="PRICHEXTENSN"/>
</dbReference>
<keyword evidence="3" id="KW-0134">Cell wall</keyword>
<sequence length="1536" mass="165452">MNISKKIKISISKLLVITLLLSLCVGALPGMAYAEEESRQLSPEEAYITSVVLKVDGVEITADNVNQDPIGQNSQVELSINWELADSTNINTGGYIEVPFPVQYFQGLSGYEGGPLVSNGETIGNYSFSNNGNLKLTFNATTQLNVKGTVTISGLNFTIPSGESNPVQIVFPVSGSAITYVKFQPKNVDKTLTKKGNANSNLNASYIDWEVDLNKKLEHITNAVIEDSIPENLILDENSIEIQKLAVGLDGNAAVTGSAITGIVNSGTAGELKIALGEIDGAYRIKYRTTIAPEGVGKTSFTNEVKLSGGRPNTPEGLIEKVPWTVETPRGAVLKKGAKLGQAYNPKSVDWTVYVNLGETKINKAIIEDDLPEGLALQEPVKVIPIKYNGSEWINDGPALTTGYTVDVTKNPLKVTFDDSITKAYKLEYTTNITDRTQEKFINSANIYDTDESSPLNQSPAKASVDIQRGVYLFKSGADYIDYNSKFIDWTIDINTKEELINNPVLKDVIGSGLKKPVTNLKIVKLNIGSTGTATEVGGDISGNYTITDTTDGYQINFGSQITGAYRITYRTDINDVNLTSYSNKATLEGTVDGKGIGIGDGKKDLNGWDVTKKPLIKNTVDKAIKGVDYANKTISWEITIDPKKEPMENLKIIDTFQTVFSQSPTDKKVNGGLELVSGSAIVLKVGDSEPLRKGIDYTLSPNPDWKSGFVISFLHDVENGVYTIQYKTSFDREWSEKENYVLKGYQNTAVGQWDEKTGHKTDDDNVKFQGIIDAASHNGAKDGTAVLNGAGRAEREIDWNIDVNYLSEKLNNFTVTDNGWDNGQLKLKADSIKIYNLTISGNGKATPGSEVIDLSSAGIKITKDDDGFVIKFGSVTSPYRITYTTELLNQSQAEYMNTATVTGTRDSSETPVSDTMTKKVTFPNNQQNTFLKKTGKQRDTKPYIDWTIQFNTSLSLIKDAVLTDTLSAGHNYVYGSIRVEKLGTGGGYTEVFPGDTTYKLNITEDPVTRVQSFHLEFMGEIKNEYRITYATKILDSVANGASLGNKVEFSGNGITTTNDNEEKSIPVQKISSSGSASGEKGEFTITKVDTADINKKLQGAKFQLLKKGTNEIVYDSLLTGDDGTVTVLINRGGITNGEYYLKEIVAPDGYQLPDFNNSVNWLPVTLDTSKFNAITVTNQKYRKLIIKKTDQATSTEKLQGAEFEIKNSAGNVVANITTNSNGTASVDNLKFDTYTVTEVKAPNGYVAGTPIQVQIDNTKMEFEVTVKNQKVTVTPTAEPSKQPTGTPVSPTPTVPTGTPTSPTPTEPTGTPVSPTPTVPTNTPTGPTPTGSTNTTSTPTPTPTAAVSTTPAPTKTPSATPTPTATVSTTPAPTKMPSSTPTPAPSSKPTLTPTPTPKPIIEITPENTPKGGKVPVPEGSTASPGQKPDNGKITVDKDGKWTYAPEPGFTGKDEFTITVTHPDGKKEEVVVHIDVNKVPFGNPDNGKKGSDDNGKGVHIPKTGEKIPMAVLPVAVTGIVAGIIAFAGRKKKLRNSK</sequence>
<keyword evidence="13" id="KW-1185">Reference proteome</keyword>
<dbReference type="GO" id="GO:0005518">
    <property type="term" value="F:collagen binding"/>
    <property type="evidence" value="ECO:0007669"/>
    <property type="project" value="InterPro"/>
</dbReference>
<feature type="transmembrane region" description="Helical" evidence="8">
    <location>
        <begin position="1506"/>
        <end position="1526"/>
    </location>
</feature>
<dbReference type="SUPFAM" id="SSF49478">
    <property type="entry name" value="Cna protein B-type domain"/>
    <property type="match status" value="1"/>
</dbReference>
<evidence type="ECO:0000259" key="11">
    <source>
        <dbReference type="Pfam" id="PF17802"/>
    </source>
</evidence>
<feature type="region of interest" description="Disordered" evidence="7">
    <location>
        <begin position="1480"/>
        <end position="1501"/>
    </location>
</feature>
<keyword evidence="8" id="KW-1133">Transmembrane helix</keyword>
<feature type="domain" description="SpaA-like prealbumin fold" evidence="11">
    <location>
        <begin position="1082"/>
        <end position="1155"/>
    </location>
</feature>
<feature type="compositionally biased region" description="Basic and acidic residues" evidence="7">
    <location>
        <begin position="1485"/>
        <end position="1495"/>
    </location>
</feature>
<keyword evidence="8" id="KW-0472">Membrane</keyword>
<feature type="compositionally biased region" description="Pro residues" evidence="7">
    <location>
        <begin position="1380"/>
        <end position="1398"/>
    </location>
</feature>